<reference evidence="2" key="1">
    <citation type="submission" date="2020-11" db="EMBL/GenBank/DDBJ databases">
        <authorList>
            <consortium name="DOE Joint Genome Institute"/>
            <person name="Ahrendt S."/>
            <person name="Riley R."/>
            <person name="Andreopoulos W."/>
            <person name="Labutti K."/>
            <person name="Pangilinan J."/>
            <person name="Ruiz-Duenas F.J."/>
            <person name="Barrasa J.M."/>
            <person name="Sanchez-Garcia M."/>
            <person name="Camarero S."/>
            <person name="Miyauchi S."/>
            <person name="Serrano A."/>
            <person name="Linde D."/>
            <person name="Babiker R."/>
            <person name="Drula E."/>
            <person name="Ayuso-Fernandez I."/>
            <person name="Pacheco R."/>
            <person name="Padilla G."/>
            <person name="Ferreira P."/>
            <person name="Barriuso J."/>
            <person name="Kellner H."/>
            <person name="Castanera R."/>
            <person name="Alfaro M."/>
            <person name="Ramirez L."/>
            <person name="Pisabarro A.G."/>
            <person name="Kuo A."/>
            <person name="Tritt A."/>
            <person name="Lipzen A."/>
            <person name="He G."/>
            <person name="Yan M."/>
            <person name="Ng V."/>
            <person name="Cullen D."/>
            <person name="Martin F."/>
            <person name="Rosso M.-N."/>
            <person name="Henrissat B."/>
            <person name="Hibbett D."/>
            <person name="Martinez A.T."/>
            <person name="Grigoriev I.V."/>
        </authorList>
    </citation>
    <scope>NUCLEOTIDE SEQUENCE</scope>
    <source>
        <strain evidence="2">ATCC 90797</strain>
    </source>
</reference>
<evidence type="ECO:0000313" key="2">
    <source>
        <dbReference type="EMBL" id="KAF9489077.1"/>
    </source>
</evidence>
<gene>
    <name evidence="2" type="ORF">BDN71DRAFT_1512478</name>
</gene>
<dbReference type="Proteomes" id="UP000807025">
    <property type="component" value="Unassembled WGS sequence"/>
</dbReference>
<feature type="compositionally biased region" description="Basic and acidic residues" evidence="1">
    <location>
        <begin position="102"/>
        <end position="119"/>
    </location>
</feature>
<feature type="compositionally biased region" description="Basic and acidic residues" evidence="1">
    <location>
        <begin position="21"/>
        <end position="30"/>
    </location>
</feature>
<comment type="caution">
    <text evidence="2">The sequence shown here is derived from an EMBL/GenBank/DDBJ whole genome shotgun (WGS) entry which is preliminary data.</text>
</comment>
<protein>
    <submittedName>
        <fullName evidence="2">Uncharacterized protein</fullName>
    </submittedName>
</protein>
<accession>A0A9P5ZKJ8</accession>
<organism evidence="2 3">
    <name type="scientific">Pleurotus eryngii</name>
    <name type="common">Boletus of the steppes</name>
    <dbReference type="NCBI Taxonomy" id="5323"/>
    <lineage>
        <taxon>Eukaryota</taxon>
        <taxon>Fungi</taxon>
        <taxon>Dikarya</taxon>
        <taxon>Basidiomycota</taxon>
        <taxon>Agaricomycotina</taxon>
        <taxon>Agaricomycetes</taxon>
        <taxon>Agaricomycetidae</taxon>
        <taxon>Agaricales</taxon>
        <taxon>Pleurotineae</taxon>
        <taxon>Pleurotaceae</taxon>
        <taxon>Pleurotus</taxon>
    </lineage>
</organism>
<evidence type="ECO:0000256" key="1">
    <source>
        <dbReference type="SAM" id="MobiDB-lite"/>
    </source>
</evidence>
<feature type="region of interest" description="Disordered" evidence="1">
    <location>
        <begin position="100"/>
        <end position="144"/>
    </location>
</feature>
<evidence type="ECO:0000313" key="3">
    <source>
        <dbReference type="Proteomes" id="UP000807025"/>
    </source>
</evidence>
<dbReference type="AlphaFoldDB" id="A0A9P5ZKJ8"/>
<keyword evidence="3" id="KW-1185">Reference proteome</keyword>
<proteinExistence type="predicted"/>
<feature type="compositionally biased region" description="Basic and acidic residues" evidence="1">
    <location>
        <begin position="129"/>
        <end position="142"/>
    </location>
</feature>
<feature type="region of interest" description="Disordered" evidence="1">
    <location>
        <begin position="1"/>
        <end position="30"/>
    </location>
</feature>
<sequence>MLQTDRVRSYSSTRIGIPSRDQYEANHDSEREIRPPIRCNERRRLLVRRCPLQSPGHRLADTKTTPSIVCALSTSWLPSAPPKFAQPPRKLWKLQTSPSIVNEEHGNRGVREPDARNDDEAVAGMSDEGGGRWERPYSKDPHQQQGLSCLRHTCLEGLAARDVLQGKHVDMEKGAASVGSLQQGHGRAVGDLAVTINNGNMLP</sequence>
<dbReference type="EMBL" id="MU154684">
    <property type="protein sequence ID" value="KAF9489077.1"/>
    <property type="molecule type" value="Genomic_DNA"/>
</dbReference>
<name>A0A9P5ZKJ8_PLEER</name>